<dbReference type="PANTHER" id="PTHR34801">
    <property type="entry name" value="EXPRESSED PROTEIN"/>
    <property type="match status" value="1"/>
</dbReference>
<keyword evidence="1" id="KW-0732">Signal</keyword>
<dbReference type="PIRSF" id="PIRSF026426">
    <property type="entry name" value="DUF1499"/>
    <property type="match status" value="1"/>
</dbReference>
<sequence>MAIAVITILLLALTAFAAMAIQSQSPPKTLGLQDGMLRACPDKPNCLCSEAILSANVRNRSEPIAIFSGHSQKRAWQLLRQAVIHSGGTIEQERDGYLHATYSSRLFRFIDDFEARLDRQAGVIHLRSASRVGHSDFDANRKRVETIRREYLKGLSQQ</sequence>
<dbReference type="OrthoDB" id="9793534at2"/>
<dbReference type="Proteomes" id="UP000231637">
    <property type="component" value="Chromosome"/>
</dbReference>
<dbReference type="PANTHER" id="PTHR34801:SF6">
    <property type="entry name" value="SLL1620 PROTEIN"/>
    <property type="match status" value="1"/>
</dbReference>
<protein>
    <submittedName>
        <fullName evidence="2">Uncharacterized conserved protein, DUF1499 family</fullName>
    </submittedName>
</protein>
<dbReference type="AlphaFoldDB" id="A0A2K8L818"/>
<evidence type="ECO:0000313" key="3">
    <source>
        <dbReference type="Proteomes" id="UP000231637"/>
    </source>
</evidence>
<reference evidence="2 3" key="1">
    <citation type="submission" date="2016-12" db="EMBL/GenBank/DDBJ databases">
        <title>Isolation and genomic insights into novel planktonic Zetaproteobacteria from stratified waters of the Chesapeake Bay.</title>
        <authorList>
            <person name="McAllister S.M."/>
            <person name="Kato S."/>
            <person name="Chan C.S."/>
            <person name="Chiu B.K."/>
            <person name="Field E.K."/>
        </authorList>
    </citation>
    <scope>NUCLEOTIDE SEQUENCE [LARGE SCALE GENOMIC DNA]</scope>
    <source>
        <strain evidence="2 3">CP-8</strain>
    </source>
</reference>
<feature type="signal peptide" evidence="1">
    <location>
        <begin position="1"/>
        <end position="17"/>
    </location>
</feature>
<dbReference type="RefSeq" id="WP_100264593.1">
    <property type="nucleotide sequence ID" value="NZ_CP018800.1"/>
</dbReference>
<accession>A0A2K8L818</accession>
<name>A0A2K8L818_9PROT</name>
<gene>
    <name evidence="2" type="ORF">Ga0123462_0196</name>
</gene>
<feature type="chain" id="PRO_5014791268" evidence="1">
    <location>
        <begin position="18"/>
        <end position="158"/>
    </location>
</feature>
<proteinExistence type="predicted"/>
<keyword evidence="3" id="KW-1185">Reference proteome</keyword>
<dbReference type="KEGG" id="mfn:Ga0123462_0196"/>
<evidence type="ECO:0000256" key="1">
    <source>
        <dbReference type="SAM" id="SignalP"/>
    </source>
</evidence>
<dbReference type="EMBL" id="CP018800">
    <property type="protein sequence ID" value="ATX81074.1"/>
    <property type="molecule type" value="Genomic_DNA"/>
</dbReference>
<evidence type="ECO:0000313" key="2">
    <source>
        <dbReference type="EMBL" id="ATX81074.1"/>
    </source>
</evidence>
<dbReference type="Pfam" id="PF07386">
    <property type="entry name" value="DUF1499"/>
    <property type="match status" value="1"/>
</dbReference>
<dbReference type="InterPro" id="IPR010865">
    <property type="entry name" value="DUF1499"/>
</dbReference>
<organism evidence="2 3">
    <name type="scientific">Mariprofundus ferrinatatus</name>
    <dbReference type="NCBI Taxonomy" id="1921087"/>
    <lineage>
        <taxon>Bacteria</taxon>
        <taxon>Pseudomonadati</taxon>
        <taxon>Pseudomonadota</taxon>
        <taxon>Candidatius Mariprofundia</taxon>
        <taxon>Mariprofundales</taxon>
        <taxon>Mariprofundaceae</taxon>
        <taxon>Mariprofundus</taxon>
    </lineage>
</organism>